<evidence type="ECO:0000313" key="9">
    <source>
        <dbReference type="Proteomes" id="UP000008631"/>
    </source>
</evidence>
<evidence type="ECO:0000256" key="5">
    <source>
        <dbReference type="SAM" id="MobiDB-lite"/>
    </source>
</evidence>
<reference key="1">
    <citation type="submission" date="2010-11" db="EMBL/GenBank/DDBJ databases">
        <title>The complete sequence of chromosome of Isophaera pallida ATCC 43644.</title>
        <authorList>
            <consortium name="US DOE Joint Genome Institute (JGI-PGF)"/>
            <person name="Lucas S."/>
            <person name="Copeland A."/>
            <person name="Lapidus A."/>
            <person name="Bruce D."/>
            <person name="Goodwin L."/>
            <person name="Pitluck S."/>
            <person name="Kyrpides N."/>
            <person name="Mavromatis K."/>
            <person name="Pagani I."/>
            <person name="Ivanova N."/>
            <person name="Saunders E."/>
            <person name="Brettin T."/>
            <person name="Detter J.C."/>
            <person name="Han C."/>
            <person name="Tapia R."/>
            <person name="Land M."/>
            <person name="Hauser L."/>
            <person name="Markowitz V."/>
            <person name="Cheng J.-F."/>
            <person name="Hugenholtz P."/>
            <person name="Woyke T."/>
            <person name="Wu D."/>
            <person name="Eisen J.A."/>
        </authorList>
    </citation>
    <scope>NUCLEOTIDE SEQUENCE</scope>
    <source>
        <strain>ATCC 43644</strain>
    </source>
</reference>
<feature type="transmembrane region" description="Helical" evidence="6">
    <location>
        <begin position="43"/>
        <end position="63"/>
    </location>
</feature>
<accession>E8R0G8</accession>
<dbReference type="EMBL" id="CP002353">
    <property type="protein sequence ID" value="ADV63300.1"/>
    <property type="molecule type" value="Genomic_DNA"/>
</dbReference>
<protein>
    <recommendedName>
        <fullName evidence="7">ABC-2 type transporter transmembrane domain-containing protein</fullName>
    </recommendedName>
</protein>
<dbReference type="GO" id="GO:0140359">
    <property type="term" value="F:ABC-type transporter activity"/>
    <property type="evidence" value="ECO:0007669"/>
    <property type="project" value="InterPro"/>
</dbReference>
<reference evidence="8 9" key="2">
    <citation type="journal article" date="2011" name="Stand. Genomic Sci.">
        <title>Complete genome sequence of Isosphaera pallida type strain (IS1B).</title>
        <authorList>
            <consortium name="US DOE Joint Genome Institute (JGI-PGF)"/>
            <person name="Goker M."/>
            <person name="Cleland D."/>
            <person name="Saunders E."/>
            <person name="Lapidus A."/>
            <person name="Nolan M."/>
            <person name="Lucas S."/>
            <person name="Hammon N."/>
            <person name="Deshpande S."/>
            <person name="Cheng J.F."/>
            <person name="Tapia R."/>
            <person name="Han C."/>
            <person name="Goodwin L."/>
            <person name="Pitluck S."/>
            <person name="Liolios K."/>
            <person name="Pagani I."/>
            <person name="Ivanova N."/>
            <person name="Mavromatis K."/>
            <person name="Pati A."/>
            <person name="Chen A."/>
            <person name="Palaniappan K."/>
            <person name="Land M."/>
            <person name="Hauser L."/>
            <person name="Chang Y.J."/>
            <person name="Jeffries C.D."/>
            <person name="Detter J.C."/>
            <person name="Beck B."/>
            <person name="Woyke T."/>
            <person name="Bristow J."/>
            <person name="Eisen J.A."/>
            <person name="Markowitz V."/>
            <person name="Hugenholtz P."/>
            <person name="Kyrpides N.C."/>
            <person name="Klenk H.P."/>
        </authorList>
    </citation>
    <scope>NUCLEOTIDE SEQUENCE [LARGE SCALE GENOMIC DNA]</scope>
    <source>
        <strain evidence="9">ATCC 43644 / DSM 9630 / IS1B</strain>
    </source>
</reference>
<dbReference type="Proteomes" id="UP000008631">
    <property type="component" value="Chromosome"/>
</dbReference>
<name>E8R0G8_ISOPI</name>
<feature type="compositionally biased region" description="Basic and acidic residues" evidence="5">
    <location>
        <begin position="1"/>
        <end position="11"/>
    </location>
</feature>
<evidence type="ECO:0000256" key="6">
    <source>
        <dbReference type="SAM" id="Phobius"/>
    </source>
</evidence>
<dbReference type="AlphaFoldDB" id="E8R0G8"/>
<keyword evidence="4 6" id="KW-0472">Membrane</keyword>
<keyword evidence="3 6" id="KW-1133">Transmembrane helix</keyword>
<feature type="region of interest" description="Disordered" evidence="5">
    <location>
        <begin position="1"/>
        <end position="20"/>
    </location>
</feature>
<feature type="transmembrane region" description="Helical" evidence="6">
    <location>
        <begin position="315"/>
        <end position="333"/>
    </location>
</feature>
<organism evidence="8 9">
    <name type="scientific">Isosphaera pallida (strain ATCC 43644 / DSM 9630 / IS1B)</name>
    <dbReference type="NCBI Taxonomy" id="575540"/>
    <lineage>
        <taxon>Bacteria</taxon>
        <taxon>Pseudomonadati</taxon>
        <taxon>Planctomycetota</taxon>
        <taxon>Planctomycetia</taxon>
        <taxon>Isosphaerales</taxon>
        <taxon>Isosphaeraceae</taxon>
        <taxon>Isosphaera</taxon>
    </lineage>
</organism>
<feature type="domain" description="ABC-2 type transporter transmembrane" evidence="7">
    <location>
        <begin position="44"/>
        <end position="381"/>
    </location>
</feature>
<dbReference type="InParanoid" id="E8R0G8"/>
<dbReference type="KEGG" id="ipa:Isop_2732"/>
<dbReference type="Pfam" id="PF12698">
    <property type="entry name" value="ABC2_membrane_3"/>
    <property type="match status" value="1"/>
</dbReference>
<feature type="transmembrane region" description="Helical" evidence="6">
    <location>
        <begin position="364"/>
        <end position="382"/>
    </location>
</feature>
<proteinExistence type="predicted"/>
<comment type="subcellular location">
    <subcellularLocation>
        <location evidence="1">Membrane</location>
        <topology evidence="1">Multi-pass membrane protein</topology>
    </subcellularLocation>
</comment>
<dbReference type="eggNOG" id="COG1668">
    <property type="taxonomic scope" value="Bacteria"/>
</dbReference>
<sequence>MSQDPQFDKKTVPTPPVRRRRSPPIWTVARWEFTRFFKLRDQLISLAVMLLMGALGFGFSMAMETDDDKAKLAVIKPDSVPFTLAQSQRVEIVDEDGDERTLLAKVESRDLDGLLVIRGVDDATLFVAKEPVWQPEVMAALAEIKVQTKLAEMEVDPLRLAAATTPPTVVVELVERASLPKSAAEKLVAGGFLFLMFIAVMSGMGTFMLGITGEKESRVTEQVVAAISPQAWIDGKLLGLSGVALAGAGFYLLSALAGLGMFVALGGEVPLPEVVVSPWFALQVGLLALMGVLFWNCFAGMIAATIDDPQTSSRGGLMTIPMICLMVGFVAMARPDHWLIVLLSWFPPTAPATLTARLIVSDPAWWEFPLALLLLVGAVLLIRRIAGKIFALGILMHGKEPSIWEILRWARQA</sequence>
<dbReference type="RefSeq" id="WP_013565588.1">
    <property type="nucleotide sequence ID" value="NC_014962.1"/>
</dbReference>
<evidence type="ECO:0000313" key="8">
    <source>
        <dbReference type="EMBL" id="ADV63300.1"/>
    </source>
</evidence>
<keyword evidence="2 6" id="KW-0812">Transmembrane</keyword>
<evidence type="ECO:0000256" key="3">
    <source>
        <dbReference type="ARBA" id="ARBA00022989"/>
    </source>
</evidence>
<dbReference type="InterPro" id="IPR013525">
    <property type="entry name" value="ABC2_TM"/>
</dbReference>
<dbReference type="GO" id="GO:0016020">
    <property type="term" value="C:membrane"/>
    <property type="evidence" value="ECO:0007669"/>
    <property type="project" value="UniProtKB-SubCell"/>
</dbReference>
<dbReference type="STRING" id="575540.Isop_2732"/>
<dbReference type="HOGENOM" id="CLU_692185_0_0_0"/>
<evidence type="ECO:0000259" key="7">
    <source>
        <dbReference type="Pfam" id="PF12698"/>
    </source>
</evidence>
<evidence type="ECO:0000256" key="2">
    <source>
        <dbReference type="ARBA" id="ARBA00022692"/>
    </source>
</evidence>
<evidence type="ECO:0000256" key="1">
    <source>
        <dbReference type="ARBA" id="ARBA00004141"/>
    </source>
</evidence>
<feature type="transmembrane region" description="Helical" evidence="6">
    <location>
        <begin position="187"/>
        <end position="211"/>
    </location>
</feature>
<feature type="transmembrane region" description="Helical" evidence="6">
    <location>
        <begin position="237"/>
        <end position="267"/>
    </location>
</feature>
<keyword evidence="9" id="KW-1185">Reference proteome</keyword>
<evidence type="ECO:0000256" key="4">
    <source>
        <dbReference type="ARBA" id="ARBA00023136"/>
    </source>
</evidence>
<feature type="transmembrane region" description="Helical" evidence="6">
    <location>
        <begin position="279"/>
        <end position="303"/>
    </location>
</feature>
<gene>
    <name evidence="8" type="ordered locus">Isop_2732</name>
</gene>